<accession>A0ABY2XGA5</accession>
<evidence type="ECO:0000256" key="1">
    <source>
        <dbReference type="ARBA" id="ARBA00008791"/>
    </source>
</evidence>
<reference evidence="3 4" key="1">
    <citation type="submission" date="2019-05" db="EMBL/GenBank/DDBJ databases">
        <title>Marivita sp. nov. isolated from sea sediment.</title>
        <authorList>
            <person name="Kim W."/>
        </authorList>
    </citation>
    <scope>NUCLEOTIDE SEQUENCE [LARGE SCALE GENOMIC DNA]</scope>
    <source>
        <strain evidence="3 4">CAU 1492</strain>
    </source>
</reference>
<dbReference type="EMBL" id="VCPC01000001">
    <property type="protein sequence ID" value="TMV15656.1"/>
    <property type="molecule type" value="Genomic_DNA"/>
</dbReference>
<dbReference type="InterPro" id="IPR014729">
    <property type="entry name" value="Rossmann-like_a/b/a_fold"/>
</dbReference>
<dbReference type="Gene3D" id="3.40.50.620">
    <property type="entry name" value="HUPs"/>
    <property type="match status" value="1"/>
</dbReference>
<protein>
    <submittedName>
        <fullName evidence="3">Universal stress protein</fullName>
    </submittedName>
</protein>
<evidence type="ECO:0000259" key="2">
    <source>
        <dbReference type="Pfam" id="PF00582"/>
    </source>
</evidence>
<dbReference type="PANTHER" id="PTHR46268">
    <property type="entry name" value="STRESS RESPONSE PROTEIN NHAX"/>
    <property type="match status" value="1"/>
</dbReference>
<dbReference type="InterPro" id="IPR006016">
    <property type="entry name" value="UspA"/>
</dbReference>
<comment type="similarity">
    <text evidence="1">Belongs to the universal stress protein A family.</text>
</comment>
<gene>
    <name evidence="3" type="ORF">FGK64_06815</name>
</gene>
<dbReference type="CDD" id="cd00293">
    <property type="entry name" value="USP-like"/>
    <property type="match status" value="1"/>
</dbReference>
<evidence type="ECO:0000313" key="4">
    <source>
        <dbReference type="Proteomes" id="UP001191082"/>
    </source>
</evidence>
<comment type="caution">
    <text evidence="3">The sequence shown here is derived from an EMBL/GenBank/DDBJ whole genome shotgun (WGS) entry which is preliminary data.</text>
</comment>
<feature type="domain" description="UspA" evidence="2">
    <location>
        <begin position="1"/>
        <end position="140"/>
    </location>
</feature>
<dbReference type="SUPFAM" id="SSF52402">
    <property type="entry name" value="Adenine nucleotide alpha hydrolases-like"/>
    <property type="match status" value="1"/>
</dbReference>
<dbReference type="PRINTS" id="PR01438">
    <property type="entry name" value="UNVRSLSTRESS"/>
</dbReference>
<dbReference type="Proteomes" id="UP001191082">
    <property type="component" value="Unassembled WGS sequence"/>
</dbReference>
<evidence type="ECO:0000313" key="3">
    <source>
        <dbReference type="EMBL" id="TMV15656.1"/>
    </source>
</evidence>
<dbReference type="PANTHER" id="PTHR46268:SF6">
    <property type="entry name" value="UNIVERSAL STRESS PROTEIN UP12"/>
    <property type="match status" value="1"/>
</dbReference>
<proteinExistence type="inferred from homology"/>
<dbReference type="InterPro" id="IPR006015">
    <property type="entry name" value="Universal_stress_UspA"/>
</dbReference>
<dbReference type="Pfam" id="PF00582">
    <property type="entry name" value="Usp"/>
    <property type="match status" value="1"/>
</dbReference>
<sequence>MFEKVLLPIDLTHTESWDTALPAALKCVGDRGELHLLAIVQEVGSPMVESFLPEGYEKAAIEKTEHALRDFANTHCAGQAVSVHVGHGQIAETVISTAEKIGASLIVMASHPPNELRSVLIGSHAGRVVRHSPISVLVAR</sequence>
<organism evidence="3 4">
    <name type="scientific">Arenibacterium halophilum</name>
    <dbReference type="NCBI Taxonomy" id="2583821"/>
    <lineage>
        <taxon>Bacteria</taxon>
        <taxon>Pseudomonadati</taxon>
        <taxon>Pseudomonadota</taxon>
        <taxon>Alphaproteobacteria</taxon>
        <taxon>Rhodobacterales</taxon>
        <taxon>Paracoccaceae</taxon>
        <taxon>Arenibacterium</taxon>
    </lineage>
</organism>
<dbReference type="RefSeq" id="WP_138862998.1">
    <property type="nucleotide sequence ID" value="NZ_VCPC01000001.1"/>
</dbReference>
<name>A0ABY2XGA5_9RHOB</name>
<keyword evidence="4" id="KW-1185">Reference proteome</keyword>